<keyword evidence="3" id="KW-1185">Reference proteome</keyword>
<organism evidence="2 3">
    <name type="scientific">Quercus lobata</name>
    <name type="common">Valley oak</name>
    <dbReference type="NCBI Taxonomy" id="97700"/>
    <lineage>
        <taxon>Eukaryota</taxon>
        <taxon>Viridiplantae</taxon>
        <taxon>Streptophyta</taxon>
        <taxon>Embryophyta</taxon>
        <taxon>Tracheophyta</taxon>
        <taxon>Spermatophyta</taxon>
        <taxon>Magnoliopsida</taxon>
        <taxon>eudicotyledons</taxon>
        <taxon>Gunneridae</taxon>
        <taxon>Pentapetalae</taxon>
        <taxon>rosids</taxon>
        <taxon>fabids</taxon>
        <taxon>Fagales</taxon>
        <taxon>Fagaceae</taxon>
        <taxon>Quercus</taxon>
    </lineage>
</organism>
<dbReference type="Gramene" id="QL09p019629:mrna">
    <property type="protein sequence ID" value="QL09p019629:mrna"/>
    <property type="gene ID" value="QL09p019629"/>
</dbReference>
<dbReference type="InParanoid" id="A0A7N2MJI0"/>
<protein>
    <recommendedName>
        <fullName evidence="1">Reverse transcriptase zinc-binding domain-containing protein</fullName>
    </recommendedName>
</protein>
<reference evidence="2 3" key="1">
    <citation type="journal article" date="2016" name="G3 (Bethesda)">
        <title>First Draft Assembly and Annotation of the Genome of a California Endemic Oak Quercus lobata Nee (Fagaceae).</title>
        <authorList>
            <person name="Sork V.L."/>
            <person name="Fitz-Gibbon S.T."/>
            <person name="Puiu D."/>
            <person name="Crepeau M."/>
            <person name="Gugger P.F."/>
            <person name="Sherman R."/>
            <person name="Stevens K."/>
            <person name="Langley C.H."/>
            <person name="Pellegrini M."/>
            <person name="Salzberg S.L."/>
        </authorList>
    </citation>
    <scope>NUCLEOTIDE SEQUENCE [LARGE SCALE GENOMIC DNA]</scope>
    <source>
        <strain evidence="2 3">cv. SW786</strain>
    </source>
</reference>
<evidence type="ECO:0000259" key="1">
    <source>
        <dbReference type="Pfam" id="PF13966"/>
    </source>
</evidence>
<evidence type="ECO:0000313" key="3">
    <source>
        <dbReference type="Proteomes" id="UP000594261"/>
    </source>
</evidence>
<evidence type="ECO:0000313" key="2">
    <source>
        <dbReference type="EnsemblPlants" id="QL09p019629:mrna"/>
    </source>
</evidence>
<dbReference type="AlphaFoldDB" id="A0A7N2MJI0"/>
<name>A0A7N2MJI0_QUELO</name>
<reference evidence="2" key="2">
    <citation type="submission" date="2021-01" db="UniProtKB">
        <authorList>
            <consortium name="EnsemblPlants"/>
        </authorList>
    </citation>
    <scope>IDENTIFICATION</scope>
</reference>
<dbReference type="OMA" id="TRCEILA"/>
<feature type="domain" description="Reverse transcriptase zinc-binding" evidence="1">
    <location>
        <begin position="55"/>
        <end position="150"/>
    </location>
</feature>
<dbReference type="Proteomes" id="UP000594261">
    <property type="component" value="Chromosome 9"/>
</dbReference>
<dbReference type="Pfam" id="PF13966">
    <property type="entry name" value="zf-RVT"/>
    <property type="match status" value="1"/>
</dbReference>
<dbReference type="EnsemblPlants" id="QL09p019629:mrna">
    <property type="protein sequence ID" value="QL09p019629:mrna"/>
    <property type="gene ID" value="QL09p019629"/>
</dbReference>
<sequence length="202" mass="23488">MLVSEPIDDDTGQWNRQKVHILFAPSTRCEILAIPLNALHRRDELEWKENRARRFSVKDAYHVAIRLSHQDGAEHSNARIDGKVWKTIWALKVPPKVRNFIWRVCSNILPTKENLHSRRVKMEPRCDICYQQPESTSHLLWECPMARNVWARVQKCSNQMAAKVYHGSHYWYSGGLSAPCSIPERHSSRTIRSLAVLLVSVR</sequence>
<accession>A0A7N2MJI0</accession>
<proteinExistence type="predicted"/>
<dbReference type="InterPro" id="IPR026960">
    <property type="entry name" value="RVT-Znf"/>
</dbReference>
<dbReference type="EMBL" id="LRBV02000009">
    <property type="status" value="NOT_ANNOTATED_CDS"/>
    <property type="molecule type" value="Genomic_DNA"/>
</dbReference>